<protein>
    <submittedName>
        <fullName evidence="1">Uncharacterized protein</fullName>
    </submittedName>
</protein>
<accession>A0A3G5ACY2</accession>
<sequence length="227" mass="26519">MPGKEMEHHRVTYNNRPWYERRDVPSSARDDLSISILEEAVLRCVVGYKDDSNPISYLRVLELNSFLDTQPAGCLVRGVSFVLHEGPSAVQWELFLLPKKDVDQNDLGMYFFKIWSAKNVFEATYRSDWLAWMVMTMTDKQRKIPVLTCPDDFYLQQLKKFEPTDMEQLLYGLFIFKNIHGDGEYEFYMNEHKCTVSIGDGYVDAGTTQLGHSLRNVVRYHLKQIKQ</sequence>
<dbReference type="EMBL" id="MK072438">
    <property type="protein sequence ID" value="AYV85022.1"/>
    <property type="molecule type" value="Genomic_DNA"/>
</dbReference>
<gene>
    <name evidence="1" type="ORF">Satyrvirus2_33</name>
</gene>
<organism evidence="1">
    <name type="scientific">Satyrvirus sp</name>
    <dbReference type="NCBI Taxonomy" id="2487771"/>
    <lineage>
        <taxon>Viruses</taxon>
        <taxon>Varidnaviria</taxon>
        <taxon>Bamfordvirae</taxon>
        <taxon>Nucleocytoviricota</taxon>
        <taxon>Megaviricetes</taxon>
        <taxon>Imitervirales</taxon>
        <taxon>Mimiviridae</taxon>
        <taxon>Megamimivirinae</taxon>
    </lineage>
</organism>
<evidence type="ECO:0000313" key="1">
    <source>
        <dbReference type="EMBL" id="AYV85022.1"/>
    </source>
</evidence>
<reference evidence="1" key="1">
    <citation type="submission" date="2018-10" db="EMBL/GenBank/DDBJ databases">
        <title>Hidden diversity of soil giant viruses.</title>
        <authorList>
            <person name="Schulz F."/>
            <person name="Alteio L."/>
            <person name="Goudeau D."/>
            <person name="Ryan E.M."/>
            <person name="Malmstrom R.R."/>
            <person name="Blanchard J."/>
            <person name="Woyke T."/>
        </authorList>
    </citation>
    <scope>NUCLEOTIDE SEQUENCE</scope>
    <source>
        <strain evidence="1">SAV1</strain>
    </source>
</reference>
<proteinExistence type="predicted"/>
<name>A0A3G5ACY2_9VIRU</name>